<comment type="caution">
    <text evidence="2">The sequence shown here is derived from an EMBL/GenBank/DDBJ whole genome shotgun (WGS) entry which is preliminary data.</text>
</comment>
<feature type="transmembrane region" description="Helical" evidence="1">
    <location>
        <begin position="12"/>
        <end position="33"/>
    </location>
</feature>
<name>A0A7X0CD09_9BURK</name>
<keyword evidence="1" id="KW-0812">Transmembrane</keyword>
<reference evidence="2 3" key="1">
    <citation type="submission" date="2020-08" db="EMBL/GenBank/DDBJ databases">
        <title>The Agave Microbiome: Exploring the role of microbial communities in plant adaptations to desert environments.</title>
        <authorList>
            <person name="Partida-Martinez L.P."/>
        </authorList>
    </citation>
    <scope>NUCLEOTIDE SEQUENCE [LARGE SCALE GENOMIC DNA]</scope>
    <source>
        <strain evidence="2 3">AT3.2</strain>
    </source>
</reference>
<feature type="transmembrane region" description="Helical" evidence="1">
    <location>
        <begin position="45"/>
        <end position="62"/>
    </location>
</feature>
<gene>
    <name evidence="2" type="ORF">HD842_001249</name>
</gene>
<feature type="transmembrane region" description="Helical" evidence="1">
    <location>
        <begin position="146"/>
        <end position="164"/>
    </location>
</feature>
<proteinExistence type="predicted"/>
<feature type="transmembrane region" description="Helical" evidence="1">
    <location>
        <begin position="117"/>
        <end position="134"/>
    </location>
</feature>
<dbReference type="PROSITE" id="PS51257">
    <property type="entry name" value="PROKAR_LIPOPROTEIN"/>
    <property type="match status" value="1"/>
</dbReference>
<dbReference type="AlphaFoldDB" id="A0A7X0CD09"/>
<dbReference type="Proteomes" id="UP000540787">
    <property type="component" value="Unassembled WGS sequence"/>
</dbReference>
<sequence>MGRLFLWAKTRPAQWALLAALVACYPVSLLLPLSWGREAGVLENLQVAVLLSGFVVAVVVFMRRRPERTAMLALWAAPVWLLLAGRELSWGRAWRAVPGFDAAGRALPPEPLWFQPLVWPGAVLLIGWLVYSAWHYRIDEVVRLAFVRSAPWLLLFVALGAAVGSTCAEGHMSCHIDLVASRAQVFEELVELLAYVALCSLQAVVLRHRVPALGLRHEHGVDARAKQVR</sequence>
<dbReference type="RefSeq" id="WP_183552358.1">
    <property type="nucleotide sequence ID" value="NZ_JACHBX010000001.1"/>
</dbReference>
<protein>
    <submittedName>
        <fullName evidence="2">Uncharacterized protein</fullName>
    </submittedName>
</protein>
<keyword evidence="1" id="KW-0472">Membrane</keyword>
<evidence type="ECO:0000313" key="3">
    <source>
        <dbReference type="Proteomes" id="UP000540787"/>
    </source>
</evidence>
<evidence type="ECO:0000256" key="1">
    <source>
        <dbReference type="SAM" id="Phobius"/>
    </source>
</evidence>
<evidence type="ECO:0000313" key="2">
    <source>
        <dbReference type="EMBL" id="MBB6133138.1"/>
    </source>
</evidence>
<keyword evidence="1" id="KW-1133">Transmembrane helix</keyword>
<accession>A0A7X0CD09</accession>
<dbReference type="EMBL" id="JACHBX010000001">
    <property type="protein sequence ID" value="MBB6133138.1"/>
    <property type="molecule type" value="Genomic_DNA"/>
</dbReference>
<feature type="transmembrane region" description="Helical" evidence="1">
    <location>
        <begin position="69"/>
        <end position="85"/>
    </location>
</feature>
<keyword evidence="3" id="KW-1185">Reference proteome</keyword>
<organism evidence="2 3">
    <name type="scientific">Massilia aurea</name>
    <dbReference type="NCBI Taxonomy" id="373040"/>
    <lineage>
        <taxon>Bacteria</taxon>
        <taxon>Pseudomonadati</taxon>
        <taxon>Pseudomonadota</taxon>
        <taxon>Betaproteobacteria</taxon>
        <taxon>Burkholderiales</taxon>
        <taxon>Oxalobacteraceae</taxon>
        <taxon>Telluria group</taxon>
        <taxon>Massilia</taxon>
    </lineage>
</organism>